<accession>A0AAP9S9P8</accession>
<proteinExistence type="predicted"/>
<organism evidence="1 2">
    <name type="scientific">Enterocloster clostridioformis</name>
    <dbReference type="NCBI Taxonomy" id="1531"/>
    <lineage>
        <taxon>Bacteria</taxon>
        <taxon>Bacillati</taxon>
        <taxon>Bacillota</taxon>
        <taxon>Clostridia</taxon>
        <taxon>Lachnospirales</taxon>
        <taxon>Lachnospiraceae</taxon>
        <taxon>Enterocloster</taxon>
    </lineage>
</organism>
<gene>
    <name evidence="1" type="ORF">FOC47_26995</name>
</gene>
<dbReference type="RefSeq" id="WP_002588810.1">
    <property type="nucleotide sequence ID" value="NZ_CABKQO010000001.1"/>
</dbReference>
<dbReference type="GeneID" id="57964853"/>
<name>A0AAP9S9P8_9FIRM</name>
<sequence>MSYAILKEGLNQIDKITKWSLFLIHYNHKTHPNEYTCYPLYFEPVNLINTVVSRQKTTFEKNIEAFDEKVIKYTGFNSKGVIDKIDMSDELINTQWAALLRHIQDHDDSKKIDEIKAGAYIFVGIYKNDDGEDSNLYLLTKRNPIVNLKKSKRSVFVSRLNTLAEVTEPMVQFGSCFDAIIYSNAIYMINSNCESVFNLEYSHKKICQKHLNELETMDMIEDFDEYVSYANKGQTPKKFISYSSQVVNYLKKPTSREKFAKIFGIPYDKKNKKFDLSNPQNAKNFTLGICGKAKRELTEDSLCEVPMSMPLKTS</sequence>
<evidence type="ECO:0000313" key="2">
    <source>
        <dbReference type="Proteomes" id="UP000501069"/>
    </source>
</evidence>
<dbReference type="Proteomes" id="UP000501069">
    <property type="component" value="Chromosome"/>
</dbReference>
<dbReference type="InterPro" id="IPR032359">
    <property type="entry name" value="KwaB-like"/>
</dbReference>
<reference evidence="1 2" key="1">
    <citation type="submission" date="2019-11" db="EMBL/GenBank/DDBJ databases">
        <title>FDA dAtabase for Regulatory Grade micrObial Sequences (FDA-ARGOS): Supporting development and validation of Infectious Disease Dx tests.</title>
        <authorList>
            <person name="Turner S."/>
            <person name="Byrd R."/>
            <person name="Tallon L."/>
            <person name="Sadzewicz L."/>
            <person name="Vavikolanu K."/>
            <person name="Mehta A."/>
            <person name="Aluvathingal J."/>
            <person name="Nadendla S."/>
            <person name="Myers T."/>
            <person name="Yan Y."/>
            <person name="Sichtig H."/>
        </authorList>
    </citation>
    <scope>NUCLEOTIDE SEQUENCE [LARGE SCALE GENOMIC DNA]</scope>
    <source>
        <strain evidence="1 2">FDAARGOS_739</strain>
    </source>
</reference>
<dbReference type="EMBL" id="CP050964">
    <property type="protein sequence ID" value="QIX93868.1"/>
    <property type="molecule type" value="Genomic_DNA"/>
</dbReference>
<evidence type="ECO:0000313" key="1">
    <source>
        <dbReference type="EMBL" id="QIX93868.1"/>
    </source>
</evidence>
<dbReference type="Pfam" id="PF16162">
    <property type="entry name" value="KwaB"/>
    <property type="match status" value="1"/>
</dbReference>
<dbReference type="AlphaFoldDB" id="A0AAP9S9P8"/>
<protein>
    <submittedName>
        <fullName evidence="1">DUF4868 domain-containing protein</fullName>
    </submittedName>
</protein>